<gene>
    <name evidence="4" type="primary">LOC112682373</name>
</gene>
<dbReference type="SUPFAM" id="SSF46565">
    <property type="entry name" value="Chaperone J-domain"/>
    <property type="match status" value="1"/>
</dbReference>
<dbReference type="RefSeq" id="XP_025408733.1">
    <property type="nucleotide sequence ID" value="XM_025552948.1"/>
</dbReference>
<dbReference type="GO" id="GO:0030544">
    <property type="term" value="F:Hsp70 protein binding"/>
    <property type="evidence" value="ECO:0007669"/>
    <property type="project" value="InterPro"/>
</dbReference>
<evidence type="ECO:0000313" key="4">
    <source>
        <dbReference type="RefSeq" id="XP_025408733.1"/>
    </source>
</evidence>
<organism evidence="3 4">
    <name type="scientific">Sipha flava</name>
    <name type="common">yellow sugarcane aphid</name>
    <dbReference type="NCBI Taxonomy" id="143950"/>
    <lineage>
        <taxon>Eukaryota</taxon>
        <taxon>Metazoa</taxon>
        <taxon>Ecdysozoa</taxon>
        <taxon>Arthropoda</taxon>
        <taxon>Hexapoda</taxon>
        <taxon>Insecta</taxon>
        <taxon>Pterygota</taxon>
        <taxon>Neoptera</taxon>
        <taxon>Paraneoptera</taxon>
        <taxon>Hemiptera</taxon>
        <taxon>Sternorrhyncha</taxon>
        <taxon>Aphidomorpha</taxon>
        <taxon>Aphidoidea</taxon>
        <taxon>Aphididae</taxon>
        <taxon>Sipha</taxon>
    </lineage>
</organism>
<dbReference type="Gene3D" id="1.10.287.110">
    <property type="entry name" value="DnaJ domain"/>
    <property type="match status" value="1"/>
</dbReference>
<feature type="domain" description="J" evidence="2">
    <location>
        <begin position="4"/>
        <end position="70"/>
    </location>
</feature>
<keyword evidence="3" id="KW-1185">Reference proteome</keyword>
<sequence>MSGDYYSILGVPSNASINDIKKSYRKLALKWHPDKNPENQEQANRMFKEISEAYEVLSDEVKRKLYDEQRKRKASASSRPFFYNFFESPFHRYFDKKRKIYNQYGKDGLINGGSGNGGRRRNQRHPGHYDPFGQDFGPGFFSFSFRDPEDVFREFFNTSDITDLLFPGQRFNGHGHQEVSAMMNPFGFGGFGGGFGSGFDGMFSMANAGFPSNGVNGGSSVKRTSISTRFANGKKITTKKISEAGKEIVETYENDMLKSKTINGVAQAITYGH</sequence>
<dbReference type="Proteomes" id="UP000694846">
    <property type="component" value="Unplaced"/>
</dbReference>
<protein>
    <submittedName>
        <fullName evidence="4">DnaJ homolog subfamily B member 6-like isoform X1</fullName>
    </submittedName>
</protein>
<dbReference type="AlphaFoldDB" id="A0A8B8FD99"/>
<dbReference type="InterPro" id="IPR001623">
    <property type="entry name" value="DnaJ_domain"/>
</dbReference>
<reference evidence="4" key="1">
    <citation type="submission" date="2025-08" db="UniProtKB">
        <authorList>
            <consortium name="RefSeq"/>
        </authorList>
    </citation>
    <scope>IDENTIFICATION</scope>
    <source>
        <tissue evidence="4">Whole body</tissue>
    </source>
</reference>
<name>A0A8B8FD99_9HEMI</name>
<dbReference type="PROSITE" id="PS00636">
    <property type="entry name" value="DNAJ_1"/>
    <property type="match status" value="1"/>
</dbReference>
<dbReference type="PANTHER" id="PTHR45168:SF3">
    <property type="entry name" value="DNAJ HEAT SHOCK PROTEIN FAMILY (HSP40) MEMBER B2"/>
    <property type="match status" value="1"/>
</dbReference>
<dbReference type="PRINTS" id="PR00625">
    <property type="entry name" value="JDOMAIN"/>
</dbReference>
<dbReference type="PROSITE" id="PS50076">
    <property type="entry name" value="DNAJ_2"/>
    <property type="match status" value="1"/>
</dbReference>
<dbReference type="PANTHER" id="PTHR45168">
    <property type="entry name" value="DNAJ HOMOLOG SUBFAMILY B MEMBER 2"/>
    <property type="match status" value="1"/>
</dbReference>
<evidence type="ECO:0000313" key="3">
    <source>
        <dbReference type="Proteomes" id="UP000694846"/>
    </source>
</evidence>
<dbReference type="SMART" id="SM00271">
    <property type="entry name" value="DnaJ"/>
    <property type="match status" value="1"/>
</dbReference>
<proteinExistence type="predicted"/>
<dbReference type="InterPro" id="IPR018253">
    <property type="entry name" value="DnaJ_domain_CS"/>
</dbReference>
<dbReference type="GeneID" id="112682373"/>
<evidence type="ECO:0000259" key="2">
    <source>
        <dbReference type="PROSITE" id="PS50076"/>
    </source>
</evidence>
<dbReference type="Pfam" id="PF00226">
    <property type="entry name" value="DnaJ"/>
    <property type="match status" value="1"/>
</dbReference>
<dbReference type="InterPro" id="IPR043183">
    <property type="entry name" value="DNJB2/6-like"/>
</dbReference>
<dbReference type="CDD" id="cd06257">
    <property type="entry name" value="DnaJ"/>
    <property type="match status" value="1"/>
</dbReference>
<dbReference type="GO" id="GO:0051082">
    <property type="term" value="F:unfolded protein binding"/>
    <property type="evidence" value="ECO:0007669"/>
    <property type="project" value="InterPro"/>
</dbReference>
<keyword evidence="1" id="KW-0143">Chaperone</keyword>
<dbReference type="OrthoDB" id="10250354at2759"/>
<accession>A0A8B8FD99</accession>
<evidence type="ECO:0000256" key="1">
    <source>
        <dbReference type="ARBA" id="ARBA00023186"/>
    </source>
</evidence>
<dbReference type="InterPro" id="IPR036869">
    <property type="entry name" value="J_dom_sf"/>
</dbReference>